<evidence type="ECO:0000313" key="1">
    <source>
        <dbReference type="EMBL" id="APC43313.1"/>
    </source>
</evidence>
<name>A0A1J0GQD5_9CAUD</name>
<organism evidence="1 2">
    <name type="scientific">Streptomyces phage Joe</name>
    <dbReference type="NCBI Taxonomy" id="1913034"/>
    <lineage>
        <taxon>Viruses</taxon>
        <taxon>Duplodnaviria</taxon>
        <taxon>Heunggongvirae</taxon>
        <taxon>Uroviricota</taxon>
        <taxon>Caudoviricetes</taxon>
        <taxon>Arquatrovirinae</taxon>
        <taxon>Camvirus</taxon>
        <taxon>Camvirus joe</taxon>
    </lineage>
</organism>
<proteinExistence type="predicted"/>
<gene>
    <name evidence="1" type="ORF">Joe_73</name>
</gene>
<evidence type="ECO:0000313" key="2">
    <source>
        <dbReference type="Proteomes" id="UP000225416"/>
    </source>
</evidence>
<keyword evidence="2" id="KW-1185">Reference proteome</keyword>
<sequence>MSKSLTRAQAEHVKAEIEKLYPLDAGYFFLADHDHEGLSEGAWSLALEGHPEWVFEVTEKQHAEPEWLPGVFLEPVTSWCLGIYPA</sequence>
<accession>A0A1J0GQD5</accession>
<dbReference type="Proteomes" id="UP000225416">
    <property type="component" value="Segment"/>
</dbReference>
<protein>
    <submittedName>
        <fullName evidence="1">Uncharacterized protein</fullName>
    </submittedName>
</protein>
<reference evidence="1 2" key="1">
    <citation type="submission" date="2016-09" db="EMBL/GenBank/DDBJ databases">
        <title>DNA sequence of the Streptomyces Phage Joe and characterization of phiJoe genome integration and excision.</title>
        <authorList>
            <person name="Fogg P.C.M."/>
            <person name="Haley J.A."/>
            <person name="Margaret S.C.M."/>
        </authorList>
    </citation>
    <scope>NUCLEOTIDE SEQUENCE [LARGE SCALE GENOMIC DNA]</scope>
</reference>
<dbReference type="EMBL" id="KX815338">
    <property type="protein sequence ID" value="APC43313.1"/>
    <property type="molecule type" value="Genomic_DNA"/>
</dbReference>